<evidence type="ECO:0000256" key="7">
    <source>
        <dbReference type="ARBA" id="ARBA00022692"/>
    </source>
</evidence>
<evidence type="ECO:0000259" key="30">
    <source>
        <dbReference type="PROSITE" id="PS51201"/>
    </source>
</evidence>
<keyword evidence="12" id="KW-0851">Voltage-gated channel</keyword>
<evidence type="ECO:0000256" key="26">
    <source>
        <dbReference type="ARBA" id="ARBA00033447"/>
    </source>
</evidence>
<dbReference type="PROSITE" id="PS51201">
    <property type="entry name" value="RCK_N"/>
    <property type="match status" value="2"/>
</dbReference>
<feature type="region of interest" description="Disordered" evidence="28">
    <location>
        <begin position="649"/>
        <end position="677"/>
    </location>
</feature>
<dbReference type="PANTHER" id="PTHR10027">
    <property type="entry name" value="CALCIUM-ACTIVATED POTASSIUM CHANNEL ALPHA CHAIN"/>
    <property type="match status" value="1"/>
</dbReference>
<dbReference type="Proteomes" id="UP000694423">
    <property type="component" value="Unplaced"/>
</dbReference>
<evidence type="ECO:0000256" key="6">
    <source>
        <dbReference type="ARBA" id="ARBA00022538"/>
    </source>
</evidence>
<dbReference type="Ensembl" id="ENSDNVT00000003522.1">
    <property type="protein sequence ID" value="ENSDNVP00000002921.1"/>
    <property type="gene ID" value="ENSDNVG00000002077.1"/>
</dbReference>
<evidence type="ECO:0000256" key="1">
    <source>
        <dbReference type="ARBA" id="ARBA00004651"/>
    </source>
</evidence>
<evidence type="ECO:0000256" key="20">
    <source>
        <dbReference type="ARBA" id="ARBA00030288"/>
    </source>
</evidence>
<keyword evidence="7 29" id="KW-0812">Transmembrane</keyword>
<name>A0A8C4J7Q4_DRONO</name>
<evidence type="ECO:0000256" key="11">
    <source>
        <dbReference type="ARBA" id="ARBA00022842"/>
    </source>
</evidence>
<reference evidence="31" key="2">
    <citation type="submission" date="2025-09" db="UniProtKB">
        <authorList>
            <consortium name="Ensembl"/>
        </authorList>
    </citation>
    <scope>IDENTIFICATION</scope>
</reference>
<dbReference type="GO" id="GO:0034702">
    <property type="term" value="C:monoatomic ion channel complex"/>
    <property type="evidence" value="ECO:0007669"/>
    <property type="project" value="UniProtKB-KW"/>
</dbReference>
<dbReference type="InterPro" id="IPR005821">
    <property type="entry name" value="Ion_trans_dom"/>
</dbReference>
<evidence type="ECO:0000256" key="25">
    <source>
        <dbReference type="ARBA" id="ARBA00031999"/>
    </source>
</evidence>
<feature type="transmembrane region" description="Helical" evidence="29">
    <location>
        <begin position="244"/>
        <end position="265"/>
    </location>
</feature>
<protein>
    <recommendedName>
        <fullName evidence="3">Calcium-activated potassium channel subunit alpha-1</fullName>
    </recommendedName>
    <alternativeName>
        <fullName evidence="18">BK channel</fullName>
    </alternativeName>
    <alternativeName>
        <fullName evidence="22">BKCA alpha</fullName>
    </alternativeName>
    <alternativeName>
        <fullName evidence="20">Calcium-activated potassium channel, subfamily M subunit alpha-1</fullName>
    </alternativeName>
    <alternativeName>
        <fullName evidence="24">K(VCA)alpha</fullName>
    </alternativeName>
    <alternativeName>
        <fullName evidence="23">KCa1.1</fullName>
    </alternativeName>
    <alternativeName>
        <fullName evidence="25">Maxi K channel</fullName>
    </alternativeName>
    <alternativeName>
        <fullName evidence="19">Slo-alpha</fullName>
    </alternativeName>
    <alternativeName>
        <fullName evidence="21">Slo1</fullName>
    </alternativeName>
    <alternativeName>
        <fullName evidence="26">Slowpoke homolog</fullName>
    </alternativeName>
</protein>
<evidence type="ECO:0000313" key="31">
    <source>
        <dbReference type="Ensembl" id="ENSDNVP00000002921.1"/>
    </source>
</evidence>
<evidence type="ECO:0000256" key="23">
    <source>
        <dbReference type="ARBA" id="ARBA00030652"/>
    </source>
</evidence>
<keyword evidence="16 29" id="KW-0472">Membrane</keyword>
<evidence type="ECO:0000256" key="15">
    <source>
        <dbReference type="ARBA" id="ARBA00023065"/>
    </source>
</evidence>
<dbReference type="PRINTS" id="PR00169">
    <property type="entry name" value="KCHANNEL"/>
</dbReference>
<evidence type="ECO:0000256" key="9">
    <source>
        <dbReference type="ARBA" id="ARBA00022826"/>
    </source>
</evidence>
<keyword evidence="9" id="KW-0631">Potassium channel</keyword>
<evidence type="ECO:0000256" key="16">
    <source>
        <dbReference type="ARBA" id="ARBA00023136"/>
    </source>
</evidence>
<dbReference type="InterPro" id="IPR047871">
    <property type="entry name" value="K_chnl_Slo-like"/>
</dbReference>
<reference evidence="31" key="1">
    <citation type="submission" date="2025-08" db="UniProtKB">
        <authorList>
            <consortium name="Ensembl"/>
        </authorList>
    </citation>
    <scope>IDENTIFICATION</scope>
</reference>
<feature type="transmembrane region" description="Helical" evidence="29">
    <location>
        <begin position="161"/>
        <end position="179"/>
    </location>
</feature>
<feature type="domain" description="RCK N-terminal" evidence="30">
    <location>
        <begin position="729"/>
        <end position="873"/>
    </location>
</feature>
<evidence type="ECO:0000313" key="32">
    <source>
        <dbReference type="Proteomes" id="UP000694423"/>
    </source>
</evidence>
<keyword evidence="17" id="KW-0407">Ion channel</keyword>
<dbReference type="FunFam" id="1.10.287.70:FF:000015">
    <property type="entry name" value="Calcium-activated potassium channel subunit alpha-1 isoform X7"/>
    <property type="match status" value="1"/>
</dbReference>
<dbReference type="GO" id="GO:0046872">
    <property type="term" value="F:metal ion binding"/>
    <property type="evidence" value="ECO:0007669"/>
    <property type="project" value="UniProtKB-KW"/>
</dbReference>
<feature type="transmembrane region" description="Helical" evidence="29">
    <location>
        <begin position="115"/>
        <end position="133"/>
    </location>
</feature>
<dbReference type="FunFam" id="3.40.50.720:FF:000005">
    <property type="entry name" value="calcium-activated potassium channel subunit alpha-1 isoform X6"/>
    <property type="match status" value="1"/>
</dbReference>
<evidence type="ECO:0000256" key="10">
    <source>
        <dbReference type="ARBA" id="ARBA00022837"/>
    </source>
</evidence>
<dbReference type="SUPFAM" id="SSF81324">
    <property type="entry name" value="Voltage-gated potassium channels"/>
    <property type="match status" value="1"/>
</dbReference>
<feature type="compositionally biased region" description="Low complexity" evidence="28">
    <location>
        <begin position="1104"/>
        <end position="1129"/>
    </location>
</feature>
<dbReference type="GO" id="GO:0045211">
    <property type="term" value="C:postsynaptic membrane"/>
    <property type="evidence" value="ECO:0007669"/>
    <property type="project" value="TreeGrafter"/>
</dbReference>
<evidence type="ECO:0000256" key="8">
    <source>
        <dbReference type="ARBA" id="ARBA00022723"/>
    </source>
</evidence>
<keyword evidence="13" id="KW-0630">Potassium</keyword>
<evidence type="ECO:0000256" key="19">
    <source>
        <dbReference type="ARBA" id="ARBA00029583"/>
    </source>
</evidence>
<dbReference type="GO" id="GO:0060072">
    <property type="term" value="F:large conductance calcium-activated potassium channel activity"/>
    <property type="evidence" value="ECO:0007669"/>
    <property type="project" value="TreeGrafter"/>
</dbReference>
<organism evidence="31 32">
    <name type="scientific">Dromaius novaehollandiae</name>
    <name type="common">Emu</name>
    <dbReference type="NCBI Taxonomy" id="8790"/>
    <lineage>
        <taxon>Eukaryota</taxon>
        <taxon>Metazoa</taxon>
        <taxon>Chordata</taxon>
        <taxon>Craniata</taxon>
        <taxon>Vertebrata</taxon>
        <taxon>Euteleostomi</taxon>
        <taxon>Archelosauria</taxon>
        <taxon>Archosauria</taxon>
        <taxon>Dinosauria</taxon>
        <taxon>Saurischia</taxon>
        <taxon>Theropoda</taxon>
        <taxon>Coelurosauria</taxon>
        <taxon>Aves</taxon>
        <taxon>Palaeognathae</taxon>
        <taxon>Casuariiformes</taxon>
        <taxon>Dromaiidae</taxon>
        <taxon>Dromaius</taxon>
    </lineage>
</organism>
<evidence type="ECO:0000256" key="18">
    <source>
        <dbReference type="ARBA" id="ARBA00029579"/>
    </source>
</evidence>
<feature type="domain" description="RCK N-terminal" evidence="30">
    <location>
        <begin position="351"/>
        <end position="493"/>
    </location>
</feature>
<evidence type="ECO:0000256" key="4">
    <source>
        <dbReference type="ARBA" id="ARBA00022448"/>
    </source>
</evidence>
<keyword evidence="6" id="KW-0633">Potassium transport</keyword>
<evidence type="ECO:0000256" key="14">
    <source>
        <dbReference type="ARBA" id="ARBA00022989"/>
    </source>
</evidence>
<feature type="transmembrane region" description="Helical" evidence="29">
    <location>
        <begin position="185"/>
        <end position="208"/>
    </location>
</feature>
<comment type="subcellular location">
    <subcellularLocation>
        <location evidence="1">Cell membrane</location>
        <topology evidence="1">Multi-pass membrane protein</topology>
    </subcellularLocation>
</comment>
<dbReference type="InterPro" id="IPR036291">
    <property type="entry name" value="NAD(P)-bd_dom_sf"/>
</dbReference>
<keyword evidence="5" id="KW-1003">Cell membrane</keyword>
<dbReference type="AlphaFoldDB" id="A0A8C4J7Q4"/>
<evidence type="ECO:0000256" key="21">
    <source>
        <dbReference type="ARBA" id="ARBA00030326"/>
    </source>
</evidence>
<dbReference type="Pfam" id="PF00520">
    <property type="entry name" value="Ion_trans"/>
    <property type="match status" value="1"/>
</dbReference>
<keyword evidence="32" id="KW-1185">Reference proteome</keyword>
<evidence type="ECO:0000256" key="5">
    <source>
        <dbReference type="ARBA" id="ARBA00022475"/>
    </source>
</evidence>
<evidence type="ECO:0000256" key="12">
    <source>
        <dbReference type="ARBA" id="ARBA00022882"/>
    </source>
</evidence>
<sequence length="1206" mass="135706">MDALIIPVTMEVPCDSRGQRMWWAFLASSMVTFFGGLFIILLWRTLKYLWTVCCHCGVKNKEAQKINGGGDTQADGTCKPTDEKEENVAAEVGWMTSVKDWAGVMISAQTLTGRVLVVLVFALSIGALVIYFIDSSKSRTADSLIPIESCQNFYKDFTLQIDMAFNVFFLLYFGLRFIAANDKLWFWLEVNSVVDFFTVPPVFVSVYLNRSWLGLRFLRALRLIQFSEILQFLNILKTSNSIKLVNLCSIFISTWLTAAGFIHLVENSGDPWENFQNNQPLTYWECVYLLMVTMSTVGYGDVYAKTTLGRLFMVFFILGGLAMFASYVPEIIELIGNRKKYGGSYSAVSGRKHIVVCGHITLESVSNFLKDFLHKDRDDVNVEIVFLHNISPNLELEALFKRHFTQVEFYQGSVLNPHDLARVKIESADACLILANKYCADPDAEDASNIMRVISIKNYHPKIRIITQMLQYHNKAHLLNIPSWNWKEGDDAICLAELKLGFIAQSCLAPGLSTMLANLFSMRSFIKIEEDTWQKYYLEGVANEMYTEYLSSAFVGLSFPAVCELVFAKLKLLMIAIEYKSEKRESRSRKRILINPGNHVKIQEGTLGFFIASDAKEVKRAFFYCKACHDDITDPKRIKKCGCKRLEDEQPSTLSPKKKQRNGGMRNSPNSSPKLMRHDPLLIPGNEQIDNMDANVKKYDSTGMFHWCPAKDIEKVILTRSEAAMTVLSGHVVVCIFGDVKSALIGLRNLVMPLRASNFHYHELKHIVFVGSLEYLRREWETLHNFPKVSILPGTPLSRADLRAVNINLCDMCVILSANQNNIDDASLQDKECILASLNIKSMQFDDSIGVLQANSQGFTPPGMDRSSPDNSPVHGLLRQPSITTGANIPIITELAKPGKLLPLVSISQEKNSGTHILMITELVNDSNVQFLDQDDDDDPDTELYLTQPFACGTAFAVSVLDSLMSATYFNDNILTLIRTLVTGGATPELEALIAEENALRGGYSTPQTLANRDRCRVAQLALYDGPFADLGDGGCYGDLFCKALKTYNMLCFGIYRLRDAHLSTPSQCTKRYVITNPPYEFELVPTDLIFCLMQFDHNAGQSRASLSHSSHSSYSSSKKSSSVHSIPSTANRPNRTKTRDSREKQNATRMNRMGQEKKWFTDEPDNAYPRNIQIKPMSTHMANQINQYKSTSSLIPPIREVEDEC</sequence>
<evidence type="ECO:0000256" key="3">
    <source>
        <dbReference type="ARBA" id="ARBA00018044"/>
    </source>
</evidence>
<dbReference type="Gene3D" id="3.40.50.720">
    <property type="entry name" value="NAD(P)-binding Rossmann-like Domain"/>
    <property type="match status" value="2"/>
</dbReference>
<evidence type="ECO:0000256" key="27">
    <source>
        <dbReference type="ARBA" id="ARBA00034430"/>
    </source>
</evidence>
<evidence type="ECO:0000256" key="29">
    <source>
        <dbReference type="SAM" id="Phobius"/>
    </source>
</evidence>
<dbReference type="InterPro" id="IPR048735">
    <property type="entry name" value="Slowpoke-like_C"/>
</dbReference>
<evidence type="ECO:0000256" key="22">
    <source>
        <dbReference type="ARBA" id="ARBA00030518"/>
    </source>
</evidence>
<dbReference type="InterPro" id="IPR003929">
    <property type="entry name" value="K_chnl_BK_asu"/>
</dbReference>
<gene>
    <name evidence="31" type="primary">KCNMA1</name>
</gene>
<dbReference type="Pfam" id="PF22614">
    <property type="entry name" value="Slo-like_RCK"/>
    <property type="match status" value="2"/>
</dbReference>
<comment type="similarity">
    <text evidence="2">Belongs to the potassium channel family. Calcium-activated (TC 1.A.1.3) subfamily. KCa1.1/KCNMA1 sub-subfamily.</text>
</comment>
<accession>A0A8C4J7Q4</accession>
<dbReference type="PANTHER" id="PTHR10027:SF40">
    <property type="entry name" value="CALCIUM-ACTIVATED POTASSIUM CHANNEL SUBUNIT ALPHA-1"/>
    <property type="match status" value="1"/>
</dbReference>
<evidence type="ECO:0000256" key="24">
    <source>
        <dbReference type="ARBA" id="ARBA00031597"/>
    </source>
</evidence>
<feature type="transmembrane region" description="Helical" evidence="29">
    <location>
        <begin position="311"/>
        <end position="329"/>
    </location>
</feature>
<keyword evidence="15" id="KW-0406">Ion transport</keyword>
<proteinExistence type="inferred from homology"/>
<evidence type="ECO:0000256" key="2">
    <source>
        <dbReference type="ARBA" id="ARBA00008648"/>
    </source>
</evidence>
<keyword evidence="14 29" id="KW-1133">Transmembrane helix</keyword>
<dbReference type="Pfam" id="PF21014">
    <property type="entry name" value="Slowpoke_C"/>
    <property type="match status" value="1"/>
</dbReference>
<evidence type="ECO:0000256" key="17">
    <source>
        <dbReference type="ARBA" id="ARBA00023303"/>
    </source>
</evidence>
<dbReference type="FunFam" id="3.40.50.720:FF:000098">
    <property type="entry name" value="calcium-activated potassium channel subunit alpha-1 isoform X3"/>
    <property type="match status" value="1"/>
</dbReference>
<dbReference type="SUPFAM" id="SSF51735">
    <property type="entry name" value="NAD(P)-binding Rossmann-fold domains"/>
    <property type="match status" value="1"/>
</dbReference>
<dbReference type="Pfam" id="PF03493">
    <property type="entry name" value="BK_channel_a"/>
    <property type="match status" value="1"/>
</dbReference>
<dbReference type="InterPro" id="IPR003148">
    <property type="entry name" value="RCK_N"/>
</dbReference>
<keyword evidence="10" id="KW-0106">Calcium</keyword>
<evidence type="ECO:0000256" key="28">
    <source>
        <dbReference type="SAM" id="MobiDB-lite"/>
    </source>
</evidence>
<dbReference type="Gene3D" id="1.10.287.70">
    <property type="match status" value="1"/>
</dbReference>
<dbReference type="PRINTS" id="PR01449">
    <property type="entry name" value="BKCHANNELA"/>
</dbReference>
<feature type="transmembrane region" description="Helical" evidence="29">
    <location>
        <begin position="21"/>
        <end position="43"/>
    </location>
</feature>
<feature type="region of interest" description="Disordered" evidence="28">
    <location>
        <begin position="1104"/>
        <end position="1171"/>
    </location>
</feature>
<feature type="transmembrane region" description="Helical" evidence="29">
    <location>
        <begin position="281"/>
        <end position="299"/>
    </location>
</feature>
<keyword evidence="11" id="KW-0460">Magnesium</keyword>
<evidence type="ECO:0000256" key="13">
    <source>
        <dbReference type="ARBA" id="ARBA00022958"/>
    </source>
</evidence>
<keyword evidence="8" id="KW-0479">Metal-binding</keyword>
<comment type="catalytic activity">
    <reaction evidence="27">
        <text>K(+)(in) = K(+)(out)</text>
        <dbReference type="Rhea" id="RHEA:29463"/>
        <dbReference type="ChEBI" id="CHEBI:29103"/>
    </reaction>
</comment>
<feature type="compositionally biased region" description="Basic and acidic residues" evidence="28">
    <location>
        <begin position="1138"/>
        <end position="1147"/>
    </location>
</feature>
<keyword evidence="4" id="KW-0813">Transport</keyword>